<dbReference type="AlphaFoldDB" id="A0AA88ML34"/>
<keyword evidence="5 14" id="KW-0552">Olfaction</keyword>
<keyword evidence="12 13" id="KW-0807">Transducer</keyword>
<dbReference type="GO" id="GO:0005549">
    <property type="term" value="F:odorant binding"/>
    <property type="evidence" value="ECO:0007669"/>
    <property type="project" value="TreeGrafter"/>
</dbReference>
<keyword evidence="9" id="KW-1015">Disulfide bond</keyword>
<dbReference type="GO" id="GO:0004930">
    <property type="term" value="F:G protein-coupled receptor activity"/>
    <property type="evidence" value="ECO:0007669"/>
    <property type="project" value="UniProtKB-KW"/>
</dbReference>
<evidence type="ECO:0000256" key="14">
    <source>
        <dbReference type="RuleBase" id="RU363047"/>
    </source>
</evidence>
<evidence type="ECO:0000256" key="1">
    <source>
        <dbReference type="ARBA" id="ARBA00004651"/>
    </source>
</evidence>
<evidence type="ECO:0000256" key="8">
    <source>
        <dbReference type="ARBA" id="ARBA00023136"/>
    </source>
</evidence>
<evidence type="ECO:0000256" key="2">
    <source>
        <dbReference type="ARBA" id="ARBA00022475"/>
    </source>
</evidence>
<feature type="domain" description="G-protein coupled receptors family 1 profile" evidence="15">
    <location>
        <begin position="39"/>
        <end position="290"/>
    </location>
</feature>
<keyword evidence="17" id="KW-1185">Reference proteome</keyword>
<comment type="similarity">
    <text evidence="13">Belongs to the G-protein coupled receptor 1 family.</text>
</comment>
<evidence type="ECO:0000256" key="12">
    <source>
        <dbReference type="ARBA" id="ARBA00023224"/>
    </source>
</evidence>
<evidence type="ECO:0000256" key="11">
    <source>
        <dbReference type="ARBA" id="ARBA00023180"/>
    </source>
</evidence>
<reference evidence="16" key="1">
    <citation type="submission" date="2023-07" db="EMBL/GenBank/DDBJ databases">
        <title>Chromosome-level Genome Assembly of Striped Snakehead (Channa striata).</title>
        <authorList>
            <person name="Liu H."/>
        </authorList>
    </citation>
    <scope>NUCLEOTIDE SEQUENCE</scope>
    <source>
        <strain evidence="16">Gz</strain>
        <tissue evidence="16">Muscle</tissue>
    </source>
</reference>
<dbReference type="Gene3D" id="1.20.1070.10">
    <property type="entry name" value="Rhodopsin 7-helix transmembrane proteins"/>
    <property type="match status" value="1"/>
</dbReference>
<dbReference type="PROSITE" id="PS00237">
    <property type="entry name" value="G_PROTEIN_RECEP_F1_1"/>
    <property type="match status" value="1"/>
</dbReference>
<evidence type="ECO:0000256" key="13">
    <source>
        <dbReference type="RuleBase" id="RU000688"/>
    </source>
</evidence>
<dbReference type="InterPro" id="IPR000725">
    <property type="entry name" value="Olfact_rcpt"/>
</dbReference>
<dbReference type="EMBL" id="JAUPFM010000010">
    <property type="protein sequence ID" value="KAK2840243.1"/>
    <property type="molecule type" value="Genomic_DNA"/>
</dbReference>
<keyword evidence="4 13" id="KW-0812">Transmembrane</keyword>
<sequence>MDNSTEITSFVLAMYGNTGSLKYLYVTLAILFYSLVIFANSVLIVIIHMNRNLHEPMYLFLCNLFANEIYGSTALLPCLMVQILSETHEISVFYCFIQIFNIHTYIAVEFGTLTIMAYDRYVCICKPLHYNNIITTRRVQIVILVIWIISFVEVGVLLSFTIRLERCGTVINNLYCAHHLVVELSCSSDRTVSLIHDLIFGLIFSVAAPVSYISYSYMKILSVCLKASKETRAKAFDTCTPHLVSLISFVFSCFYSLIAQRFNTFLLPYVGVILSMYVMIIQPLQNPFIYGLKLSKVRHACKNLLTVKASQL</sequence>
<dbReference type="InterPro" id="IPR000276">
    <property type="entry name" value="GPCR_Rhodpsn"/>
</dbReference>
<comment type="caution">
    <text evidence="16">The sequence shown here is derived from an EMBL/GenBank/DDBJ whole genome shotgun (WGS) entry which is preliminary data.</text>
</comment>
<dbReference type="PRINTS" id="PR00237">
    <property type="entry name" value="GPCRRHODOPSN"/>
</dbReference>
<evidence type="ECO:0000313" key="17">
    <source>
        <dbReference type="Proteomes" id="UP001187415"/>
    </source>
</evidence>
<evidence type="ECO:0000256" key="5">
    <source>
        <dbReference type="ARBA" id="ARBA00022725"/>
    </source>
</evidence>
<feature type="transmembrane region" description="Helical" evidence="14">
    <location>
        <begin position="265"/>
        <end position="284"/>
    </location>
</feature>
<feature type="transmembrane region" description="Helical" evidence="14">
    <location>
        <begin position="58"/>
        <end position="84"/>
    </location>
</feature>
<evidence type="ECO:0000256" key="3">
    <source>
        <dbReference type="ARBA" id="ARBA00022606"/>
    </source>
</evidence>
<keyword evidence="8 14" id="KW-0472">Membrane</keyword>
<evidence type="ECO:0000256" key="6">
    <source>
        <dbReference type="ARBA" id="ARBA00022989"/>
    </source>
</evidence>
<keyword evidence="11" id="KW-0325">Glycoprotein</keyword>
<dbReference type="GO" id="GO:0004984">
    <property type="term" value="F:olfactory receptor activity"/>
    <property type="evidence" value="ECO:0007669"/>
    <property type="project" value="InterPro"/>
</dbReference>
<dbReference type="InterPro" id="IPR017452">
    <property type="entry name" value="GPCR_Rhodpsn_7TM"/>
</dbReference>
<comment type="subcellular location">
    <subcellularLocation>
        <location evidence="1 14">Cell membrane</location>
        <topology evidence="1 14">Multi-pass membrane protein</topology>
    </subcellularLocation>
</comment>
<evidence type="ECO:0000313" key="16">
    <source>
        <dbReference type="EMBL" id="KAK2840243.1"/>
    </source>
</evidence>
<accession>A0AA88ML34</accession>
<proteinExistence type="inferred from homology"/>
<keyword evidence="6 14" id="KW-1133">Transmembrane helix</keyword>
<evidence type="ECO:0000256" key="4">
    <source>
        <dbReference type="ARBA" id="ARBA00022692"/>
    </source>
</evidence>
<name>A0AA88ML34_CHASR</name>
<evidence type="ECO:0000256" key="9">
    <source>
        <dbReference type="ARBA" id="ARBA00023157"/>
    </source>
</evidence>
<dbReference type="Proteomes" id="UP001187415">
    <property type="component" value="Unassembled WGS sequence"/>
</dbReference>
<dbReference type="PANTHER" id="PTHR26451">
    <property type="entry name" value="G_PROTEIN_RECEP_F1_2 DOMAIN-CONTAINING PROTEIN"/>
    <property type="match status" value="1"/>
</dbReference>
<dbReference type="PANTHER" id="PTHR26451:SF885">
    <property type="entry name" value="OLFACTORY RECEPTOR"/>
    <property type="match status" value="1"/>
</dbReference>
<feature type="transmembrane region" description="Helical" evidence="14">
    <location>
        <begin position="239"/>
        <end position="259"/>
    </location>
</feature>
<dbReference type="SUPFAM" id="SSF81321">
    <property type="entry name" value="Family A G protein-coupled receptor-like"/>
    <property type="match status" value="1"/>
</dbReference>
<evidence type="ECO:0000256" key="10">
    <source>
        <dbReference type="ARBA" id="ARBA00023170"/>
    </source>
</evidence>
<feature type="transmembrane region" description="Helical" evidence="14">
    <location>
        <begin position="23"/>
        <end position="46"/>
    </location>
</feature>
<evidence type="ECO:0000256" key="7">
    <source>
        <dbReference type="ARBA" id="ARBA00023040"/>
    </source>
</evidence>
<protein>
    <recommendedName>
        <fullName evidence="14">Olfactory receptor</fullName>
    </recommendedName>
</protein>
<keyword evidence="3 14" id="KW-0716">Sensory transduction</keyword>
<dbReference type="PROSITE" id="PS50262">
    <property type="entry name" value="G_PROTEIN_RECEP_F1_2"/>
    <property type="match status" value="1"/>
</dbReference>
<feature type="transmembrane region" description="Helical" evidence="14">
    <location>
        <begin position="139"/>
        <end position="162"/>
    </location>
</feature>
<organism evidence="16 17">
    <name type="scientific">Channa striata</name>
    <name type="common">Snakehead murrel</name>
    <name type="synonym">Ophicephalus striatus</name>
    <dbReference type="NCBI Taxonomy" id="64152"/>
    <lineage>
        <taxon>Eukaryota</taxon>
        <taxon>Metazoa</taxon>
        <taxon>Chordata</taxon>
        <taxon>Craniata</taxon>
        <taxon>Vertebrata</taxon>
        <taxon>Euteleostomi</taxon>
        <taxon>Actinopterygii</taxon>
        <taxon>Neopterygii</taxon>
        <taxon>Teleostei</taxon>
        <taxon>Neoteleostei</taxon>
        <taxon>Acanthomorphata</taxon>
        <taxon>Anabantaria</taxon>
        <taxon>Anabantiformes</taxon>
        <taxon>Channoidei</taxon>
        <taxon>Channidae</taxon>
        <taxon>Channa</taxon>
    </lineage>
</organism>
<dbReference type="GO" id="GO:0005886">
    <property type="term" value="C:plasma membrane"/>
    <property type="evidence" value="ECO:0007669"/>
    <property type="project" value="UniProtKB-SubCell"/>
</dbReference>
<dbReference type="InterPro" id="IPR052921">
    <property type="entry name" value="GPCR1_Superfamily_Member"/>
</dbReference>
<feature type="transmembrane region" description="Helical" evidence="14">
    <location>
        <begin position="198"/>
        <end position="218"/>
    </location>
</feature>
<feature type="transmembrane region" description="Helical" evidence="14">
    <location>
        <begin position="90"/>
        <end position="118"/>
    </location>
</feature>
<keyword evidence="10 13" id="KW-0675">Receptor</keyword>
<dbReference type="FunFam" id="1.20.1070.10:FF:000024">
    <property type="entry name" value="Olfactory receptor"/>
    <property type="match status" value="1"/>
</dbReference>
<keyword evidence="7 13" id="KW-0297">G-protein coupled receptor</keyword>
<dbReference type="PRINTS" id="PR00245">
    <property type="entry name" value="OLFACTORYR"/>
</dbReference>
<keyword evidence="2 14" id="KW-1003">Cell membrane</keyword>
<gene>
    <name evidence="16" type="ORF">Q5P01_013983</name>
</gene>
<dbReference type="Pfam" id="PF13853">
    <property type="entry name" value="7tm_4"/>
    <property type="match status" value="1"/>
</dbReference>
<evidence type="ECO:0000259" key="15">
    <source>
        <dbReference type="PROSITE" id="PS50262"/>
    </source>
</evidence>